<dbReference type="EMBL" id="LCLA01000006">
    <property type="protein sequence ID" value="KKU10654.1"/>
    <property type="molecule type" value="Genomic_DNA"/>
</dbReference>
<reference evidence="1 2" key="1">
    <citation type="journal article" date="2015" name="Nature">
        <title>rRNA introns, odd ribosomes, and small enigmatic genomes across a large radiation of phyla.</title>
        <authorList>
            <person name="Brown C.T."/>
            <person name="Hug L.A."/>
            <person name="Thomas B.C."/>
            <person name="Sharon I."/>
            <person name="Castelle C.J."/>
            <person name="Singh A."/>
            <person name="Wilkins M.J."/>
            <person name="Williams K.H."/>
            <person name="Banfield J.F."/>
        </authorList>
    </citation>
    <scope>NUCLEOTIDE SEQUENCE [LARGE SCALE GENOMIC DNA]</scope>
</reference>
<proteinExistence type="predicted"/>
<dbReference type="AlphaFoldDB" id="A0A0G1MR53"/>
<accession>A0A0G1MR53</accession>
<organism evidence="1 2">
    <name type="scientific">Candidatus Woesebacteria bacterium GW2011_GWB1_45_5</name>
    <dbReference type="NCBI Taxonomy" id="1618581"/>
    <lineage>
        <taxon>Bacteria</taxon>
        <taxon>Candidatus Woeseibacteriota</taxon>
    </lineage>
</organism>
<protein>
    <submittedName>
        <fullName evidence="1">WcnU</fullName>
    </submittedName>
</protein>
<evidence type="ECO:0000313" key="1">
    <source>
        <dbReference type="EMBL" id="KKU10654.1"/>
    </source>
</evidence>
<sequence length="126" mass="14230">MVLISPKENVQNLVRASAGVITLSSTLGMESALAGKPTYALGDVSYEYHPWCTRVKNFDELEEKIRFDIQHPKSLLGLDAMNLRFAVSYLRNTIQGNIFDPNTRDTNNYDAIFAYVRDRAISARTK</sequence>
<gene>
    <name evidence="1" type="ORF">UX13_C0006G0015</name>
</gene>
<comment type="caution">
    <text evidence="1">The sequence shown here is derived from an EMBL/GenBank/DDBJ whole genome shotgun (WGS) entry which is preliminary data.</text>
</comment>
<name>A0A0G1MR53_9BACT</name>
<evidence type="ECO:0000313" key="2">
    <source>
        <dbReference type="Proteomes" id="UP000034329"/>
    </source>
</evidence>
<dbReference type="Proteomes" id="UP000034329">
    <property type="component" value="Unassembled WGS sequence"/>
</dbReference>